<evidence type="ECO:0000313" key="2">
    <source>
        <dbReference type="Proteomes" id="UP000242450"/>
    </source>
</evidence>
<dbReference type="Proteomes" id="UP000242450">
    <property type="component" value="Chromosome 32"/>
</dbReference>
<comment type="caution">
    <text evidence="1">The sequence shown here is derived from an EMBL/GenBank/DDBJ whole genome shotgun (WGS) entry which is preliminary data.</text>
</comment>
<proteinExistence type="predicted"/>
<evidence type="ECO:0000313" key="1">
    <source>
        <dbReference type="EMBL" id="OWK00346.1"/>
    </source>
</evidence>
<protein>
    <submittedName>
        <fullName evidence="1">Uncharacterized protein</fullName>
    </submittedName>
</protein>
<accession>A0A212C2Y7</accession>
<keyword evidence="2" id="KW-1185">Reference proteome</keyword>
<reference evidence="1 2" key="1">
    <citation type="journal article" date="2018" name="Mol. Genet. Genomics">
        <title>The red deer Cervus elaphus genome CerEla1.0: sequencing, annotating, genes, and chromosomes.</title>
        <authorList>
            <person name="Bana N.A."/>
            <person name="Nyiri A."/>
            <person name="Nagy J."/>
            <person name="Frank K."/>
            <person name="Nagy T."/>
            <person name="Steger V."/>
            <person name="Schiller M."/>
            <person name="Lakatos P."/>
            <person name="Sugar L."/>
            <person name="Horn P."/>
            <person name="Barta E."/>
            <person name="Orosz L."/>
        </authorList>
    </citation>
    <scope>NUCLEOTIDE SEQUENCE [LARGE SCALE GENOMIC DNA]</scope>
    <source>
        <strain evidence="1">Hungarian</strain>
    </source>
</reference>
<organism evidence="1 2">
    <name type="scientific">Cervus elaphus hippelaphus</name>
    <name type="common">European red deer</name>
    <dbReference type="NCBI Taxonomy" id="46360"/>
    <lineage>
        <taxon>Eukaryota</taxon>
        <taxon>Metazoa</taxon>
        <taxon>Chordata</taxon>
        <taxon>Craniata</taxon>
        <taxon>Vertebrata</taxon>
        <taxon>Euteleostomi</taxon>
        <taxon>Mammalia</taxon>
        <taxon>Eutheria</taxon>
        <taxon>Laurasiatheria</taxon>
        <taxon>Artiodactyla</taxon>
        <taxon>Ruminantia</taxon>
        <taxon>Pecora</taxon>
        <taxon>Cervidae</taxon>
        <taxon>Cervinae</taxon>
        <taxon>Cervus</taxon>
    </lineage>
</organism>
<gene>
    <name evidence="1" type="ORF">Celaphus_00019335</name>
</gene>
<dbReference type="AlphaFoldDB" id="A0A212C2Y7"/>
<sequence>MILNKLYLTTQFSFKLNEKVLQVLTKVLLHLVFCGEIFQKSGELSSSSENQCENIRLSSFRY</sequence>
<feature type="non-terminal residue" evidence="1">
    <location>
        <position position="62"/>
    </location>
</feature>
<name>A0A212C2Y7_CEREH</name>
<dbReference type="EMBL" id="MKHE01000032">
    <property type="protein sequence ID" value="OWK00346.1"/>
    <property type="molecule type" value="Genomic_DNA"/>
</dbReference>